<proteinExistence type="predicted"/>
<dbReference type="STRING" id="401053.AciPR4_3095"/>
<dbReference type="RefSeq" id="WP_013569584.1">
    <property type="nucleotide sequence ID" value="NC_014963.1"/>
</dbReference>
<dbReference type="Proteomes" id="UP000006844">
    <property type="component" value="Chromosome"/>
</dbReference>
<dbReference type="AlphaFoldDB" id="E8V6Q1"/>
<dbReference type="HOGENOM" id="CLU_2703596_0_0_0"/>
<dbReference type="KEGG" id="tsa:AciPR4_3095"/>
<accession>E8V6Q1</accession>
<protein>
    <submittedName>
        <fullName evidence="1">Uncharacterized protein</fullName>
    </submittedName>
</protein>
<keyword evidence="2" id="KW-1185">Reference proteome</keyword>
<sequence>MPSETPTLNRKKIPTQKSLGEQADCFTKDGRYVCGGTVVGYKNSPMVCLEDPFGNQTWARADMCQVRDDADAA</sequence>
<organism evidence="1 2">
    <name type="scientific">Terriglobus saanensis (strain ATCC BAA-1853 / DSM 23119 / SP1PR4)</name>
    <dbReference type="NCBI Taxonomy" id="401053"/>
    <lineage>
        <taxon>Bacteria</taxon>
        <taxon>Pseudomonadati</taxon>
        <taxon>Acidobacteriota</taxon>
        <taxon>Terriglobia</taxon>
        <taxon>Terriglobales</taxon>
        <taxon>Acidobacteriaceae</taxon>
        <taxon>Terriglobus</taxon>
    </lineage>
</organism>
<gene>
    <name evidence="1" type="ordered locus">AciPR4_3095</name>
</gene>
<dbReference type="EMBL" id="CP002467">
    <property type="protein sequence ID" value="ADV83853.1"/>
    <property type="molecule type" value="Genomic_DNA"/>
</dbReference>
<reference evidence="1 2" key="1">
    <citation type="journal article" date="2012" name="Stand. Genomic Sci.">
        <title>Complete genome sequence of Terriglobus saanensis type strain SP1PR4(T), an Acidobacteria from tundra soil.</title>
        <authorList>
            <person name="Rawat S.R."/>
            <person name="Mannisto M.K."/>
            <person name="Starovoytov V."/>
            <person name="Goodwin L."/>
            <person name="Nolan M."/>
            <person name="Hauser L."/>
            <person name="Land M."/>
            <person name="Davenport K.W."/>
            <person name="Woyke T."/>
            <person name="Haggblom M.M."/>
        </authorList>
    </citation>
    <scope>NUCLEOTIDE SEQUENCE</scope>
    <source>
        <strain evidence="2">ATCC BAA-1853 / DSM 23119 / SP1PR4</strain>
    </source>
</reference>
<name>E8V6Q1_TERSS</name>
<evidence type="ECO:0000313" key="2">
    <source>
        <dbReference type="Proteomes" id="UP000006844"/>
    </source>
</evidence>
<evidence type="ECO:0000313" key="1">
    <source>
        <dbReference type="EMBL" id="ADV83853.1"/>
    </source>
</evidence>